<feature type="signal peptide" evidence="2">
    <location>
        <begin position="1"/>
        <end position="23"/>
    </location>
</feature>
<accession>D4ZKC5</accession>
<dbReference type="EMBL" id="AP011177">
    <property type="protein sequence ID" value="BAJ02124.1"/>
    <property type="molecule type" value="Genomic_DNA"/>
</dbReference>
<dbReference type="Proteomes" id="UP000002350">
    <property type="component" value="Chromosome"/>
</dbReference>
<evidence type="ECO:0000256" key="2">
    <source>
        <dbReference type="SAM" id="SignalP"/>
    </source>
</evidence>
<dbReference type="eggNOG" id="ENOG5033ICE">
    <property type="taxonomic scope" value="Bacteria"/>
</dbReference>
<keyword evidence="4" id="KW-1185">Reference proteome</keyword>
<protein>
    <submittedName>
        <fullName evidence="3">Uncharacterized protein</fullName>
    </submittedName>
</protein>
<organism evidence="3 4">
    <name type="scientific">Shewanella violacea (strain JCM 10179 / CIP 106290 / LMG 19151 / DSS12)</name>
    <dbReference type="NCBI Taxonomy" id="637905"/>
    <lineage>
        <taxon>Bacteria</taxon>
        <taxon>Pseudomonadati</taxon>
        <taxon>Pseudomonadota</taxon>
        <taxon>Gammaproteobacteria</taxon>
        <taxon>Alteromonadales</taxon>
        <taxon>Shewanellaceae</taxon>
        <taxon>Shewanella</taxon>
    </lineage>
</organism>
<dbReference type="KEGG" id="svo:SVI_2153"/>
<dbReference type="HOGENOM" id="CLU_1522973_0_0_6"/>
<dbReference type="AlphaFoldDB" id="D4ZKC5"/>
<keyword evidence="2" id="KW-0732">Signal</keyword>
<reference evidence="4" key="1">
    <citation type="journal article" date="2010" name="Mol. Biosyst.">
        <title>Complete genome sequence and comparative analysis of Shewanella violacea, a psychrophilic and piezophilic bacterium from deep sea floor sediments.</title>
        <authorList>
            <person name="Aono E."/>
            <person name="Baba T."/>
            <person name="Ara T."/>
            <person name="Nishi T."/>
            <person name="Nakamichi T."/>
            <person name="Inamoto E."/>
            <person name="Toyonaga H."/>
            <person name="Hasegawa M."/>
            <person name="Takai Y."/>
            <person name="Okumura Y."/>
            <person name="Baba M."/>
            <person name="Tomita M."/>
            <person name="Kato C."/>
            <person name="Oshima T."/>
            <person name="Nakasone K."/>
            <person name="Mori H."/>
        </authorList>
    </citation>
    <scope>NUCLEOTIDE SEQUENCE [LARGE SCALE GENOMIC DNA]</scope>
    <source>
        <strain evidence="4">JCM 10179 / CIP 106290 / LMG 19151 / DSS12</strain>
    </source>
</reference>
<feature type="chain" id="PRO_5003067914" evidence="2">
    <location>
        <begin position="24"/>
        <end position="178"/>
    </location>
</feature>
<proteinExistence type="predicted"/>
<gene>
    <name evidence="3" type="ordered locus">SVI_2153</name>
</gene>
<evidence type="ECO:0000313" key="3">
    <source>
        <dbReference type="EMBL" id="BAJ02124.1"/>
    </source>
</evidence>
<sequence>MKMDKSMRLLLIAGVLASPAALAKDCSEVDWNQDVLDKYPSVANACQEVLEQDGKTYVKLAAEFVRFRQPNHATVDVREADGSTERLSFKVNSNATVNAGGKDVSWEMIPKGYDLAFYVPSDRFEIHQVLPATEEILIIEVEEPAELPKTASLWPAFGLAGGVFLMLGQFMAWRRRGQ</sequence>
<keyword evidence="1" id="KW-0472">Membrane</keyword>
<feature type="transmembrane region" description="Helical" evidence="1">
    <location>
        <begin position="153"/>
        <end position="173"/>
    </location>
</feature>
<keyword evidence="1" id="KW-1133">Transmembrane helix</keyword>
<keyword evidence="1" id="KW-0812">Transmembrane</keyword>
<name>D4ZKC5_SHEVD</name>
<evidence type="ECO:0000313" key="4">
    <source>
        <dbReference type="Proteomes" id="UP000002350"/>
    </source>
</evidence>
<evidence type="ECO:0000256" key="1">
    <source>
        <dbReference type="SAM" id="Phobius"/>
    </source>
</evidence>